<dbReference type="Proteomes" id="UP000490980">
    <property type="component" value="Unassembled WGS sequence"/>
</dbReference>
<comment type="caution">
    <text evidence="2">The sequence shown here is derived from an EMBL/GenBank/DDBJ whole genome shotgun (WGS) entry which is preliminary data.</text>
</comment>
<name>A0A7X5ZHA0_9GAMM</name>
<evidence type="ECO:0000313" key="3">
    <source>
        <dbReference type="Proteomes" id="UP000490980"/>
    </source>
</evidence>
<organism evidence="2 3">
    <name type="scientific">Luteibacter anthropi</name>
    <dbReference type="NCBI Taxonomy" id="564369"/>
    <lineage>
        <taxon>Bacteria</taxon>
        <taxon>Pseudomonadati</taxon>
        <taxon>Pseudomonadota</taxon>
        <taxon>Gammaproteobacteria</taxon>
        <taxon>Lysobacterales</taxon>
        <taxon>Rhodanobacteraceae</taxon>
        <taxon>Luteibacter</taxon>
    </lineage>
</organism>
<evidence type="ECO:0000259" key="1">
    <source>
        <dbReference type="PROSITE" id="PS51471"/>
    </source>
</evidence>
<dbReference type="Pfam" id="PF13640">
    <property type="entry name" value="2OG-FeII_Oxy_3"/>
    <property type="match status" value="1"/>
</dbReference>
<accession>A0A7X5ZHA0</accession>
<proteinExistence type="predicted"/>
<dbReference type="InterPro" id="IPR044862">
    <property type="entry name" value="Pro_4_hyd_alph_FE2OG_OXY"/>
</dbReference>
<dbReference type="RefSeq" id="WP_166946602.1">
    <property type="nucleotide sequence ID" value="NZ_JAARLZ010000002.1"/>
</dbReference>
<feature type="domain" description="Fe2OG dioxygenase" evidence="1">
    <location>
        <begin position="92"/>
        <end position="199"/>
    </location>
</feature>
<dbReference type="PROSITE" id="PS51471">
    <property type="entry name" value="FE2OG_OXY"/>
    <property type="match status" value="1"/>
</dbReference>
<dbReference type="InterPro" id="IPR005123">
    <property type="entry name" value="Oxoglu/Fe-dep_dioxygenase_dom"/>
</dbReference>
<reference evidence="2 3" key="1">
    <citation type="submission" date="2020-03" db="EMBL/GenBank/DDBJ databases">
        <authorList>
            <person name="Lai Q."/>
        </authorList>
    </citation>
    <scope>NUCLEOTIDE SEQUENCE [LARGE SCALE GENOMIC DNA]</scope>
    <source>
        <strain evidence="2 3">CCUG 25036</strain>
    </source>
</reference>
<keyword evidence="3" id="KW-1185">Reference proteome</keyword>
<dbReference type="AlphaFoldDB" id="A0A7X5ZHA0"/>
<gene>
    <name evidence="2" type="ORF">HBF25_03720</name>
</gene>
<evidence type="ECO:0000313" key="2">
    <source>
        <dbReference type="EMBL" id="NII05496.1"/>
    </source>
</evidence>
<protein>
    <submittedName>
        <fullName evidence="2">2OG-Fe(II) oxygenase</fullName>
    </submittedName>
</protein>
<dbReference type="EMBL" id="JAARLZ010000002">
    <property type="protein sequence ID" value="NII05496.1"/>
    <property type="molecule type" value="Genomic_DNA"/>
</dbReference>
<dbReference type="Gene3D" id="2.60.120.620">
    <property type="entry name" value="q2cbj1_9rhob like domain"/>
    <property type="match status" value="1"/>
</dbReference>
<sequence length="199" mass="22325">MSVLDDDVIARPPIGQVDIHDHLVPEALRRSLMALMRRPIWAYGWKSVRERDRYGFWHAHFAGGEENETSSCEDALARLGPEHPVFALWSLLSEGPLRGHRPIRVYANGHTYGTEGYIHTDNQDPRCYTAIYYAHGAWDADWSGETSFLSAETGDILHAVLPVPGRLVLFNGATPHVARGVSRECPELRISLVVKTFVP</sequence>